<evidence type="ECO:0000256" key="6">
    <source>
        <dbReference type="ARBA" id="ARBA00023012"/>
    </source>
</evidence>
<dbReference type="SMART" id="SM00388">
    <property type="entry name" value="HisKA"/>
    <property type="match status" value="1"/>
</dbReference>
<dbReference type="SUPFAM" id="SSF47384">
    <property type="entry name" value="Homodimeric domain of signal transducing histidine kinase"/>
    <property type="match status" value="1"/>
</dbReference>
<dbReference type="SMART" id="SM00086">
    <property type="entry name" value="PAC"/>
    <property type="match status" value="1"/>
</dbReference>
<evidence type="ECO:0000256" key="7">
    <source>
        <dbReference type="PROSITE-ProRule" id="PRU00169"/>
    </source>
</evidence>
<dbReference type="InterPro" id="IPR003594">
    <property type="entry name" value="HATPase_dom"/>
</dbReference>
<dbReference type="InterPro" id="IPR003018">
    <property type="entry name" value="GAF"/>
</dbReference>
<dbReference type="SUPFAM" id="SSF55781">
    <property type="entry name" value="GAF domain-like"/>
    <property type="match status" value="1"/>
</dbReference>
<dbReference type="PANTHER" id="PTHR43711">
    <property type="entry name" value="TWO-COMPONENT HISTIDINE KINASE"/>
    <property type="match status" value="1"/>
</dbReference>
<dbReference type="PROSITE" id="PS50110">
    <property type="entry name" value="RESPONSE_REGULATORY"/>
    <property type="match status" value="1"/>
</dbReference>
<dbReference type="SUPFAM" id="SSF55785">
    <property type="entry name" value="PYP-like sensor domain (PAS domain)"/>
    <property type="match status" value="2"/>
</dbReference>
<dbReference type="Gene3D" id="3.30.450.40">
    <property type="match status" value="1"/>
</dbReference>
<comment type="caution">
    <text evidence="12">The sequence shown here is derived from an EMBL/GenBank/DDBJ whole genome shotgun (WGS) entry which is preliminary data.</text>
</comment>
<dbReference type="Gene3D" id="3.30.565.10">
    <property type="entry name" value="Histidine kinase-like ATPase, C-terminal domain"/>
    <property type="match status" value="1"/>
</dbReference>
<feature type="domain" description="Response regulatory" evidence="9">
    <location>
        <begin position="10"/>
        <end position="126"/>
    </location>
</feature>
<dbReference type="Proteomes" id="UP000466535">
    <property type="component" value="Unassembled WGS sequence"/>
</dbReference>
<keyword evidence="6" id="KW-0902">Two-component regulatory system</keyword>
<dbReference type="InterPro" id="IPR005467">
    <property type="entry name" value="His_kinase_dom"/>
</dbReference>
<comment type="catalytic activity">
    <reaction evidence="1">
        <text>ATP + protein L-histidine = ADP + protein N-phospho-L-histidine.</text>
        <dbReference type="EC" id="2.7.13.3"/>
    </reaction>
</comment>
<dbReference type="InterPro" id="IPR013656">
    <property type="entry name" value="PAS_4"/>
</dbReference>
<feature type="domain" description="PAC" evidence="11">
    <location>
        <begin position="346"/>
        <end position="398"/>
    </location>
</feature>
<dbReference type="SMART" id="SM00448">
    <property type="entry name" value="REC"/>
    <property type="match status" value="1"/>
</dbReference>
<dbReference type="InterPro" id="IPR050736">
    <property type="entry name" value="Sensor_HK_Regulatory"/>
</dbReference>
<dbReference type="AlphaFoldDB" id="A0A6B0SYF5"/>
<dbReference type="SUPFAM" id="SSF55874">
    <property type="entry name" value="ATPase domain of HSP90 chaperone/DNA topoisomerase II/histidine kinase"/>
    <property type="match status" value="1"/>
</dbReference>
<dbReference type="OrthoDB" id="8127at2157"/>
<dbReference type="EMBL" id="WUUT01000001">
    <property type="protein sequence ID" value="MXR50395.1"/>
    <property type="molecule type" value="Genomic_DNA"/>
</dbReference>
<dbReference type="SUPFAM" id="SSF52172">
    <property type="entry name" value="CheY-like"/>
    <property type="match status" value="1"/>
</dbReference>
<gene>
    <name evidence="12" type="ORF">GRX03_02070</name>
</gene>
<name>A0A6B0SYF5_9EURY</name>
<dbReference type="PRINTS" id="PR00344">
    <property type="entry name" value="BCTRLSENSOR"/>
</dbReference>
<proteinExistence type="predicted"/>
<feature type="modified residue" description="4-aspartylphosphate" evidence="7">
    <location>
        <position position="61"/>
    </location>
</feature>
<dbReference type="InterPro" id="IPR000700">
    <property type="entry name" value="PAS-assoc_C"/>
</dbReference>
<dbReference type="InterPro" id="IPR003661">
    <property type="entry name" value="HisK_dim/P_dom"/>
</dbReference>
<dbReference type="InterPro" id="IPR000014">
    <property type="entry name" value="PAS"/>
</dbReference>
<dbReference type="Pfam" id="PF08448">
    <property type="entry name" value="PAS_4"/>
    <property type="match status" value="1"/>
</dbReference>
<keyword evidence="5" id="KW-0418">Kinase</keyword>
<dbReference type="NCBIfam" id="TIGR00229">
    <property type="entry name" value="sensory_box"/>
    <property type="match status" value="1"/>
</dbReference>
<dbReference type="Gene3D" id="1.10.287.130">
    <property type="match status" value="1"/>
</dbReference>
<organism evidence="12 13">
    <name type="scientific">Halovenus carboxidivorans</name>
    <dbReference type="NCBI Taxonomy" id="2692199"/>
    <lineage>
        <taxon>Archaea</taxon>
        <taxon>Methanobacteriati</taxon>
        <taxon>Methanobacteriota</taxon>
        <taxon>Stenosarchaea group</taxon>
        <taxon>Halobacteria</taxon>
        <taxon>Halobacteriales</taxon>
        <taxon>Haloarculaceae</taxon>
        <taxon>Halovenus</taxon>
    </lineage>
</organism>
<dbReference type="InterPro" id="IPR029016">
    <property type="entry name" value="GAF-like_dom_sf"/>
</dbReference>
<dbReference type="InterPro" id="IPR036097">
    <property type="entry name" value="HisK_dim/P_sf"/>
</dbReference>
<evidence type="ECO:0000313" key="12">
    <source>
        <dbReference type="EMBL" id="MXR50395.1"/>
    </source>
</evidence>
<dbReference type="Pfam" id="PF02518">
    <property type="entry name" value="HATPase_c"/>
    <property type="match status" value="1"/>
</dbReference>
<dbReference type="InterPro" id="IPR001610">
    <property type="entry name" value="PAC"/>
</dbReference>
<evidence type="ECO:0000256" key="1">
    <source>
        <dbReference type="ARBA" id="ARBA00000085"/>
    </source>
</evidence>
<dbReference type="Pfam" id="PF13185">
    <property type="entry name" value="GAF_2"/>
    <property type="match status" value="1"/>
</dbReference>
<dbReference type="InterPro" id="IPR035965">
    <property type="entry name" value="PAS-like_dom_sf"/>
</dbReference>
<sequence length="750" mass="82520">MQSRSRDTITVLQVDDDPAFLDATVEMLTREDDRFTVETTTDAEGVPDRLRDGRFDCVVSDYDMPGMDGLELLETVRDCHPDLPFILYTGKGSETVAGNAISAGVTDYIQKAGADQHRLLADSIRDAVEQYRETTRVQREQTRQDEAFRRTRKRLEGALRATGTAVWTLDPETDEMVCYPEECPVLGIAIETAEDVFQRVSPDDRDQIHTAIQAAVEDGNRQRLELRTTDEDAADWFALQLEPETISGRATPIITALARDISQRKEYEQDLAQQRALITQAVDAIEDLFYFIDPDGRLERWNDRMTDVTGYDDEELDGMAAAELFPDDHQQRVAEAIETVRTSGSATLEADIRTASGERRPYEFTGRRLTDPDGEVMGVVGIGRDISERASRERKLTALHEVADELSASDSVEAVCERTIAASEEILTFDLSAINIENDGMLETVAVSDDVPPSGLKDMSVDEGIAGKTYRLGESYLIGDLSEYAEAKPQGPYQSAISIPVDDHGVFQASSEAAEAFDATDFELAKLLVSHAASALDRLERERQLQRQNERLDEFASVVSHDLRNPLNVAQSRLTLASDECDSEHLEAAKTAHQRMEDLIENLLALAREGGPIEDTESVSIASVAEDSWAHVHTKDAELVVADDKTIRADPGRLHQLFENLCRNAVEHGRADVTVTVGALPDGFYVADDGTGIGADDPESIFEMGYSTAEDGTGFGLSIVEEIVEAHGWEITATASADGGARFEITGVDS</sequence>
<protein>
    <recommendedName>
        <fullName evidence="2">histidine kinase</fullName>
        <ecNumber evidence="2">2.7.13.3</ecNumber>
    </recommendedName>
</protein>
<keyword evidence="4" id="KW-0808">Transferase</keyword>
<dbReference type="SMART" id="SM00387">
    <property type="entry name" value="HATPase_c"/>
    <property type="match status" value="1"/>
</dbReference>
<accession>A0A6B0SYF5</accession>
<evidence type="ECO:0000259" key="8">
    <source>
        <dbReference type="PROSITE" id="PS50109"/>
    </source>
</evidence>
<dbReference type="Gene3D" id="3.40.50.2300">
    <property type="match status" value="1"/>
</dbReference>
<dbReference type="Pfam" id="PF00072">
    <property type="entry name" value="Response_reg"/>
    <property type="match status" value="1"/>
</dbReference>
<dbReference type="EC" id="2.7.13.3" evidence="2"/>
<evidence type="ECO:0000256" key="4">
    <source>
        <dbReference type="ARBA" id="ARBA00022679"/>
    </source>
</evidence>
<dbReference type="InterPro" id="IPR004358">
    <property type="entry name" value="Sig_transdc_His_kin-like_C"/>
</dbReference>
<keyword evidence="3 7" id="KW-0597">Phosphoprotein</keyword>
<evidence type="ECO:0000256" key="3">
    <source>
        <dbReference type="ARBA" id="ARBA00022553"/>
    </source>
</evidence>
<dbReference type="PROSITE" id="PS50112">
    <property type="entry name" value="PAS"/>
    <property type="match status" value="1"/>
</dbReference>
<dbReference type="CDD" id="cd00075">
    <property type="entry name" value="HATPase"/>
    <property type="match status" value="1"/>
</dbReference>
<dbReference type="PANTHER" id="PTHR43711:SF1">
    <property type="entry name" value="HISTIDINE KINASE 1"/>
    <property type="match status" value="1"/>
</dbReference>
<dbReference type="Gene3D" id="3.30.450.20">
    <property type="entry name" value="PAS domain"/>
    <property type="match status" value="2"/>
</dbReference>
<keyword evidence="13" id="KW-1185">Reference proteome</keyword>
<dbReference type="PROSITE" id="PS50113">
    <property type="entry name" value="PAC"/>
    <property type="match status" value="1"/>
</dbReference>
<dbReference type="InterPro" id="IPR001789">
    <property type="entry name" value="Sig_transdc_resp-reg_receiver"/>
</dbReference>
<dbReference type="CDD" id="cd00082">
    <property type="entry name" value="HisKA"/>
    <property type="match status" value="1"/>
</dbReference>
<dbReference type="InterPro" id="IPR011006">
    <property type="entry name" value="CheY-like_superfamily"/>
</dbReference>
<dbReference type="InterPro" id="IPR036890">
    <property type="entry name" value="HATPase_C_sf"/>
</dbReference>
<dbReference type="SMART" id="SM00091">
    <property type="entry name" value="PAS"/>
    <property type="match status" value="2"/>
</dbReference>
<evidence type="ECO:0000259" key="11">
    <source>
        <dbReference type="PROSITE" id="PS50113"/>
    </source>
</evidence>
<dbReference type="GO" id="GO:0000155">
    <property type="term" value="F:phosphorelay sensor kinase activity"/>
    <property type="evidence" value="ECO:0007669"/>
    <property type="project" value="InterPro"/>
</dbReference>
<feature type="domain" description="Histidine kinase" evidence="8">
    <location>
        <begin position="558"/>
        <end position="746"/>
    </location>
</feature>
<evidence type="ECO:0000259" key="9">
    <source>
        <dbReference type="PROSITE" id="PS50110"/>
    </source>
</evidence>
<reference evidence="12 13" key="1">
    <citation type="submission" date="2019-12" db="EMBL/GenBank/DDBJ databases">
        <title>Isolation and characterization of three novel carbon monoxide-oxidizing members of Halobacteria from salione crusts and soils.</title>
        <authorList>
            <person name="Myers M.R."/>
            <person name="King G.M."/>
        </authorList>
    </citation>
    <scope>NUCLEOTIDE SEQUENCE [LARGE SCALE GENOMIC DNA]</scope>
    <source>
        <strain evidence="12 13">WSH3</strain>
    </source>
</reference>
<dbReference type="CDD" id="cd00130">
    <property type="entry name" value="PAS"/>
    <property type="match status" value="1"/>
</dbReference>
<evidence type="ECO:0000256" key="2">
    <source>
        <dbReference type="ARBA" id="ARBA00012438"/>
    </source>
</evidence>
<feature type="domain" description="PAS" evidence="10">
    <location>
        <begin position="274"/>
        <end position="344"/>
    </location>
</feature>
<dbReference type="PROSITE" id="PS50109">
    <property type="entry name" value="HIS_KIN"/>
    <property type="match status" value="1"/>
</dbReference>
<evidence type="ECO:0000313" key="13">
    <source>
        <dbReference type="Proteomes" id="UP000466535"/>
    </source>
</evidence>
<dbReference type="RefSeq" id="WP_159762527.1">
    <property type="nucleotide sequence ID" value="NZ_WUUT01000001.1"/>
</dbReference>
<dbReference type="Pfam" id="PF00512">
    <property type="entry name" value="HisKA"/>
    <property type="match status" value="1"/>
</dbReference>
<evidence type="ECO:0000259" key="10">
    <source>
        <dbReference type="PROSITE" id="PS50112"/>
    </source>
</evidence>
<evidence type="ECO:0000256" key="5">
    <source>
        <dbReference type="ARBA" id="ARBA00022777"/>
    </source>
</evidence>